<reference evidence="4" key="1">
    <citation type="journal article" date="2014" name="Proc. Natl. Acad. Sci. U.S.A.">
        <title>Extensive sampling of basidiomycete genomes demonstrates inadequacy of the white-rot/brown-rot paradigm for wood decay fungi.</title>
        <authorList>
            <person name="Riley R."/>
            <person name="Salamov A.A."/>
            <person name="Brown D.W."/>
            <person name="Nagy L.G."/>
            <person name="Floudas D."/>
            <person name="Held B.W."/>
            <person name="Levasseur A."/>
            <person name="Lombard V."/>
            <person name="Morin E."/>
            <person name="Otillar R."/>
            <person name="Lindquist E.A."/>
            <person name="Sun H."/>
            <person name="LaButti K.M."/>
            <person name="Schmutz J."/>
            <person name="Jabbour D."/>
            <person name="Luo H."/>
            <person name="Baker S.E."/>
            <person name="Pisabarro A.G."/>
            <person name="Walton J.D."/>
            <person name="Blanchette R.A."/>
            <person name="Henrissat B."/>
            <person name="Martin F."/>
            <person name="Cullen D."/>
            <person name="Hibbett D.S."/>
            <person name="Grigoriev I.V."/>
        </authorList>
    </citation>
    <scope>NUCLEOTIDE SEQUENCE [LARGE SCALE GENOMIC DNA]</scope>
    <source>
        <strain evidence="4">CBS 339.88</strain>
    </source>
</reference>
<organism evidence="3 4">
    <name type="scientific">Galerina marginata (strain CBS 339.88)</name>
    <dbReference type="NCBI Taxonomy" id="685588"/>
    <lineage>
        <taxon>Eukaryota</taxon>
        <taxon>Fungi</taxon>
        <taxon>Dikarya</taxon>
        <taxon>Basidiomycota</taxon>
        <taxon>Agaricomycotina</taxon>
        <taxon>Agaricomycetes</taxon>
        <taxon>Agaricomycetidae</taxon>
        <taxon>Agaricales</taxon>
        <taxon>Agaricineae</taxon>
        <taxon>Strophariaceae</taxon>
        <taxon>Galerina</taxon>
    </lineage>
</organism>
<protein>
    <recommendedName>
        <fullName evidence="2">RapZ C-terminal domain-containing protein</fullName>
    </recommendedName>
</protein>
<dbReference type="Pfam" id="PF22740">
    <property type="entry name" value="PapZ_C"/>
    <property type="match status" value="1"/>
</dbReference>
<dbReference type="InterPro" id="IPR005337">
    <property type="entry name" value="RapZ-like"/>
</dbReference>
<name>A0A067T5T0_GALM3</name>
<dbReference type="OrthoDB" id="10267139at2759"/>
<dbReference type="EMBL" id="KL142381">
    <property type="protein sequence ID" value="KDR75289.1"/>
    <property type="molecule type" value="Genomic_DNA"/>
</dbReference>
<evidence type="ECO:0000313" key="4">
    <source>
        <dbReference type="Proteomes" id="UP000027222"/>
    </source>
</evidence>
<dbReference type="Proteomes" id="UP000027222">
    <property type="component" value="Unassembled WGS sequence"/>
</dbReference>
<dbReference type="PANTHER" id="PTHR30448">
    <property type="entry name" value="RNASE ADAPTER PROTEIN RAPZ"/>
    <property type="match status" value="1"/>
</dbReference>
<dbReference type="HOGENOM" id="CLU_119124_0_0_1"/>
<feature type="region of interest" description="Disordered" evidence="1">
    <location>
        <begin position="1"/>
        <end position="23"/>
    </location>
</feature>
<feature type="compositionally biased region" description="Acidic residues" evidence="1">
    <location>
        <begin position="1"/>
        <end position="11"/>
    </location>
</feature>
<dbReference type="InterPro" id="IPR053931">
    <property type="entry name" value="RapZ_C"/>
</dbReference>
<dbReference type="AlphaFoldDB" id="A0A067T5T0"/>
<accession>A0A067T5T0</accession>
<proteinExistence type="predicted"/>
<feature type="compositionally biased region" description="Polar residues" evidence="1">
    <location>
        <begin position="14"/>
        <end position="23"/>
    </location>
</feature>
<evidence type="ECO:0000313" key="3">
    <source>
        <dbReference type="EMBL" id="KDR75289.1"/>
    </source>
</evidence>
<feature type="domain" description="RapZ C-terminal" evidence="2">
    <location>
        <begin position="31"/>
        <end position="149"/>
    </location>
</feature>
<evidence type="ECO:0000259" key="2">
    <source>
        <dbReference type="Pfam" id="PF22740"/>
    </source>
</evidence>
<evidence type="ECO:0000256" key="1">
    <source>
        <dbReference type="SAM" id="MobiDB-lite"/>
    </source>
</evidence>
<keyword evidence="4" id="KW-1185">Reference proteome</keyword>
<sequence>MPTSENEEGYSSDELFTNTNHSSNLENDLPTIFITSFGHRRGPLVPTPDISVDLRTLPNPPKNVRTGQTGLSKVLREWLFSDDQVQRRFDGICTLIQDRIRTAQANGVHEITVGVCCELGKHRSVAVVEQLGETRFKGWNVMVNHRDVHLKRSNHGRIKLDAGRHAKHDDSG</sequence>
<dbReference type="STRING" id="685588.A0A067T5T0"/>
<dbReference type="GO" id="GO:0005524">
    <property type="term" value="F:ATP binding"/>
    <property type="evidence" value="ECO:0007669"/>
    <property type="project" value="InterPro"/>
</dbReference>
<gene>
    <name evidence="3" type="ORF">GALMADRAFT_140814</name>
</gene>
<dbReference type="PANTHER" id="PTHR30448:SF0">
    <property type="entry name" value="RNASE ADAPTER PROTEIN RAPZ"/>
    <property type="match status" value="1"/>
</dbReference>